<keyword evidence="1" id="KW-0479">Metal-binding</keyword>
<dbReference type="KEGG" id="erwi:GN242_17035"/>
<evidence type="ECO:0000313" key="4">
    <source>
        <dbReference type="Proteomes" id="UP000424752"/>
    </source>
</evidence>
<dbReference type="InterPro" id="IPR037478">
    <property type="entry name" value="YwkD-like_dom"/>
</dbReference>
<feature type="domain" description="VOC" evidence="2">
    <location>
        <begin position="8"/>
        <end position="131"/>
    </location>
</feature>
<protein>
    <submittedName>
        <fullName evidence="3">VOC family protein</fullName>
    </submittedName>
</protein>
<evidence type="ECO:0000313" key="3">
    <source>
        <dbReference type="EMBL" id="QGU88820.1"/>
    </source>
</evidence>
<dbReference type="Proteomes" id="UP000424752">
    <property type="component" value="Chromosome"/>
</dbReference>
<proteinExistence type="predicted"/>
<dbReference type="InterPro" id="IPR029068">
    <property type="entry name" value="Glyas_Bleomycin-R_OHBP_Dase"/>
</dbReference>
<dbReference type="RefSeq" id="WP_156287888.1">
    <property type="nucleotide sequence ID" value="NZ_CP046509.1"/>
</dbReference>
<dbReference type="InterPro" id="IPR037523">
    <property type="entry name" value="VOC_core"/>
</dbReference>
<dbReference type="PROSITE" id="PS51819">
    <property type="entry name" value="VOC"/>
    <property type="match status" value="1"/>
</dbReference>
<reference evidence="3 4" key="1">
    <citation type="submission" date="2019-12" db="EMBL/GenBank/DDBJ databases">
        <title>Erwinia sp. nov., isolated from droppings of birds in the Qinghai-Tiebt plateau of China.</title>
        <authorList>
            <person name="Ge Y."/>
        </authorList>
    </citation>
    <scope>NUCLEOTIDE SEQUENCE [LARGE SCALE GENOMIC DNA]</scope>
    <source>
        <strain evidence="3 4">J780</strain>
    </source>
</reference>
<dbReference type="EMBL" id="CP046509">
    <property type="protein sequence ID" value="QGU88820.1"/>
    <property type="molecule type" value="Genomic_DNA"/>
</dbReference>
<accession>A0A6I6F4K4</accession>
<organism evidence="3 4">
    <name type="scientific">Erwinia sorbitola</name>
    <dbReference type="NCBI Taxonomy" id="2681984"/>
    <lineage>
        <taxon>Bacteria</taxon>
        <taxon>Pseudomonadati</taxon>
        <taxon>Pseudomonadota</taxon>
        <taxon>Gammaproteobacteria</taxon>
        <taxon>Enterobacterales</taxon>
        <taxon>Erwiniaceae</taxon>
        <taxon>Erwinia</taxon>
    </lineage>
</organism>
<dbReference type="NCBIfam" id="NF008551">
    <property type="entry name" value="PRK11478.1"/>
    <property type="match status" value="1"/>
</dbReference>
<dbReference type="Pfam" id="PF00903">
    <property type="entry name" value="Glyoxalase"/>
    <property type="match status" value="1"/>
</dbReference>
<dbReference type="InterPro" id="IPR051332">
    <property type="entry name" value="Fosfomycin_Res_Enzymes"/>
</dbReference>
<dbReference type="SUPFAM" id="SSF54593">
    <property type="entry name" value="Glyoxalase/Bleomycin resistance protein/Dihydroxybiphenyl dioxygenase"/>
    <property type="match status" value="1"/>
</dbReference>
<gene>
    <name evidence="3" type="ORF">GN242_17035</name>
</gene>
<dbReference type="InterPro" id="IPR004360">
    <property type="entry name" value="Glyas_Fos-R_dOase_dom"/>
</dbReference>
<sequence length="131" mass="14798">MSGLQLKKVHHVAIIARDYALSKAFYCDILGFGLMGEVYRKERDSWKGDLTLNGEYIIELFSFPQPPVRPTQPEACGLRHLAFSVEDVDAAKQHLESHGVSCETVRIDPVTGKRFTFFNDPDGLPLELYQV</sequence>
<dbReference type="GO" id="GO:0046872">
    <property type="term" value="F:metal ion binding"/>
    <property type="evidence" value="ECO:0007669"/>
    <property type="project" value="UniProtKB-KW"/>
</dbReference>
<evidence type="ECO:0000259" key="2">
    <source>
        <dbReference type="PROSITE" id="PS51819"/>
    </source>
</evidence>
<evidence type="ECO:0000256" key="1">
    <source>
        <dbReference type="ARBA" id="ARBA00022723"/>
    </source>
</evidence>
<dbReference type="PANTHER" id="PTHR36113:SF6">
    <property type="entry name" value="FOSFOMYCIN RESISTANCE PROTEIN FOSX"/>
    <property type="match status" value="1"/>
</dbReference>
<name>A0A6I6F4K4_9GAMM</name>
<dbReference type="PANTHER" id="PTHR36113">
    <property type="entry name" value="LYASE, PUTATIVE-RELATED-RELATED"/>
    <property type="match status" value="1"/>
</dbReference>
<dbReference type="AlphaFoldDB" id="A0A6I6F4K4"/>
<dbReference type="Gene3D" id="3.10.180.10">
    <property type="entry name" value="2,3-Dihydroxybiphenyl 1,2-Dioxygenase, domain 1"/>
    <property type="match status" value="1"/>
</dbReference>
<dbReference type="CDD" id="cd08352">
    <property type="entry name" value="VOC_Bs_YwkD_like"/>
    <property type="match status" value="1"/>
</dbReference>